<keyword evidence="1" id="KW-1133">Transmembrane helix</keyword>
<evidence type="ECO:0000313" key="2">
    <source>
        <dbReference type="EnsemblPlants" id="AUR62014408-RA:cds"/>
    </source>
</evidence>
<keyword evidence="3" id="KW-1185">Reference proteome</keyword>
<dbReference type="InterPro" id="IPR039632">
    <property type="entry name" value="TMEM42"/>
</dbReference>
<reference evidence="2" key="2">
    <citation type="submission" date="2021-03" db="UniProtKB">
        <authorList>
            <consortium name="EnsemblPlants"/>
        </authorList>
    </citation>
    <scope>IDENTIFICATION</scope>
</reference>
<name>A0A803LKB1_CHEQI</name>
<keyword evidence="1" id="KW-0472">Membrane</keyword>
<dbReference type="Proteomes" id="UP000596660">
    <property type="component" value="Unplaced"/>
</dbReference>
<evidence type="ECO:0000313" key="3">
    <source>
        <dbReference type="Proteomes" id="UP000596660"/>
    </source>
</evidence>
<dbReference type="Gramene" id="AUR62014408-RA">
    <property type="protein sequence ID" value="AUR62014408-RA:cds"/>
    <property type="gene ID" value="AUR62014408"/>
</dbReference>
<dbReference type="PANTHER" id="PTHR31965">
    <property type="entry name" value="TRANSMEMBRANE PROTEIN 42"/>
    <property type="match status" value="1"/>
</dbReference>
<reference evidence="2" key="1">
    <citation type="journal article" date="2017" name="Nature">
        <title>The genome of Chenopodium quinoa.</title>
        <authorList>
            <person name="Jarvis D.E."/>
            <person name="Ho Y.S."/>
            <person name="Lightfoot D.J."/>
            <person name="Schmoeckel S.M."/>
            <person name="Li B."/>
            <person name="Borm T.J.A."/>
            <person name="Ohyanagi H."/>
            <person name="Mineta K."/>
            <person name="Michell C.T."/>
            <person name="Saber N."/>
            <person name="Kharbatia N.M."/>
            <person name="Rupper R.R."/>
            <person name="Sharp A.R."/>
            <person name="Dally N."/>
            <person name="Boughton B.A."/>
            <person name="Woo Y.H."/>
            <person name="Gao G."/>
            <person name="Schijlen E.G.W.M."/>
            <person name="Guo X."/>
            <person name="Momin A.A."/>
            <person name="Negrao S."/>
            <person name="Al-Babili S."/>
            <person name="Gehring C."/>
            <person name="Roessner U."/>
            <person name="Jung C."/>
            <person name="Murphy K."/>
            <person name="Arold S.T."/>
            <person name="Gojobori T."/>
            <person name="van der Linden C.G."/>
            <person name="van Loo E.N."/>
            <person name="Jellen E.N."/>
            <person name="Maughan P.J."/>
            <person name="Tester M."/>
        </authorList>
    </citation>
    <scope>NUCLEOTIDE SEQUENCE [LARGE SCALE GENOMIC DNA]</scope>
    <source>
        <strain evidence="2">cv. PI 614886</strain>
    </source>
</reference>
<protein>
    <submittedName>
        <fullName evidence="2">Uncharacterized protein</fullName>
    </submittedName>
</protein>
<dbReference type="EnsemblPlants" id="AUR62014408-RA">
    <property type="protein sequence ID" value="AUR62014408-RA:cds"/>
    <property type="gene ID" value="AUR62014408"/>
</dbReference>
<accession>A0A803LKB1</accession>
<organism evidence="2 3">
    <name type="scientific">Chenopodium quinoa</name>
    <name type="common">Quinoa</name>
    <dbReference type="NCBI Taxonomy" id="63459"/>
    <lineage>
        <taxon>Eukaryota</taxon>
        <taxon>Viridiplantae</taxon>
        <taxon>Streptophyta</taxon>
        <taxon>Embryophyta</taxon>
        <taxon>Tracheophyta</taxon>
        <taxon>Spermatophyta</taxon>
        <taxon>Magnoliopsida</taxon>
        <taxon>eudicotyledons</taxon>
        <taxon>Gunneridae</taxon>
        <taxon>Pentapetalae</taxon>
        <taxon>Caryophyllales</taxon>
        <taxon>Chenopodiaceae</taxon>
        <taxon>Chenopodioideae</taxon>
        <taxon>Atripliceae</taxon>
        <taxon>Chenopodium</taxon>
    </lineage>
</organism>
<keyword evidence="1" id="KW-0812">Transmembrane</keyword>
<feature type="transmembrane region" description="Helical" evidence="1">
    <location>
        <begin position="12"/>
        <end position="32"/>
    </location>
</feature>
<proteinExistence type="predicted"/>
<sequence>MGSKERESKGYAWAVAAGFTAALAAISAKFFSSQLVKYGLVIAFNVTMWGCYVNSLRALSSLQATVTNFATNFLSSGLAGFFLFGETLSAKLPSIHSQSGAINQILLPNFALALAPLVSNMLQKACVDSAFGKEDEHQTAYKSSCYALCHALLCL</sequence>
<dbReference type="AlphaFoldDB" id="A0A803LKB1"/>
<dbReference type="PANTHER" id="PTHR31965:SF1">
    <property type="entry name" value="TRANSMEMBRANE PROTEIN 42"/>
    <property type="match status" value="1"/>
</dbReference>
<evidence type="ECO:0000256" key="1">
    <source>
        <dbReference type="SAM" id="Phobius"/>
    </source>
</evidence>